<dbReference type="EMBL" id="JAXCEI010000001">
    <property type="protein sequence ID" value="MFA1538045.1"/>
    <property type="molecule type" value="Genomic_DNA"/>
</dbReference>
<dbReference type="InterPro" id="IPR004942">
    <property type="entry name" value="Roadblock/LAMTOR2_dom"/>
</dbReference>
<dbReference type="Proteomes" id="UP001569963">
    <property type="component" value="Unassembled WGS sequence"/>
</dbReference>
<evidence type="ECO:0000313" key="3">
    <source>
        <dbReference type="Proteomes" id="UP001569963"/>
    </source>
</evidence>
<evidence type="ECO:0000259" key="1">
    <source>
        <dbReference type="SMART" id="SM00960"/>
    </source>
</evidence>
<evidence type="ECO:0000313" key="2">
    <source>
        <dbReference type="EMBL" id="MFA1538045.1"/>
    </source>
</evidence>
<name>A0ABV4Q6L3_9ACTN</name>
<dbReference type="Gene3D" id="3.30.450.30">
    <property type="entry name" value="Dynein light chain 2a, cytoplasmic"/>
    <property type="match status" value="1"/>
</dbReference>
<proteinExistence type="predicted"/>
<feature type="domain" description="Roadblock/LAMTOR2" evidence="1">
    <location>
        <begin position="20"/>
        <end position="120"/>
    </location>
</feature>
<reference evidence="2 3" key="1">
    <citation type="submission" date="2023-11" db="EMBL/GenBank/DDBJ databases">
        <title>Actinomadura monticuli sp. nov., isolated from volcanic ash.</title>
        <authorList>
            <person name="Lee S.D."/>
            <person name="Yang H."/>
            <person name="Kim I.S."/>
        </authorList>
    </citation>
    <scope>NUCLEOTIDE SEQUENCE [LARGE SCALE GENOMIC DNA]</scope>
    <source>
        <strain evidence="2 3">DLS-62</strain>
    </source>
</reference>
<gene>
    <name evidence="2" type="ORF">SM611_03815</name>
</gene>
<dbReference type="SMART" id="SM00960">
    <property type="entry name" value="Robl_LC7"/>
    <property type="match status" value="1"/>
</dbReference>
<sequence>MTTRMPPISVTSTPADDGLSWLLDEFVGRVIGVTAALLVSRDGLKMAAARLADDQADKAAAWVASLHSLARSAGAISGVTASGFRQAVIEDDGVLVFVVSAGYERHGGAGLVGSVLGILASPDADPGVIGHEMGLLVGSVADHLATRTRGGAHLGAGGGAR</sequence>
<dbReference type="RefSeq" id="WP_371947369.1">
    <property type="nucleotide sequence ID" value="NZ_JAXCEI010000001.1"/>
</dbReference>
<keyword evidence="3" id="KW-1185">Reference proteome</keyword>
<dbReference type="SUPFAM" id="SSF103196">
    <property type="entry name" value="Roadblock/LC7 domain"/>
    <property type="match status" value="1"/>
</dbReference>
<dbReference type="PANTHER" id="PTHR36222:SF1">
    <property type="entry name" value="SERINE PROTEASE INHIBITOR RV3364C"/>
    <property type="match status" value="1"/>
</dbReference>
<comment type="caution">
    <text evidence="2">The sequence shown here is derived from an EMBL/GenBank/DDBJ whole genome shotgun (WGS) entry which is preliminary data.</text>
</comment>
<dbReference type="Pfam" id="PF03259">
    <property type="entry name" value="Robl_LC7"/>
    <property type="match status" value="1"/>
</dbReference>
<dbReference type="PANTHER" id="PTHR36222">
    <property type="entry name" value="SERINE PROTEASE INHIBITOR RV3364C"/>
    <property type="match status" value="1"/>
</dbReference>
<accession>A0ABV4Q6L3</accession>
<dbReference type="InterPro" id="IPR053141">
    <property type="entry name" value="Mycobact_SerProt_Inhib_Rv3364c"/>
</dbReference>
<organism evidence="2 3">
    <name type="scientific">Actinomadura monticuli</name>
    <dbReference type="NCBI Taxonomy" id="3097367"/>
    <lineage>
        <taxon>Bacteria</taxon>
        <taxon>Bacillati</taxon>
        <taxon>Actinomycetota</taxon>
        <taxon>Actinomycetes</taxon>
        <taxon>Streptosporangiales</taxon>
        <taxon>Thermomonosporaceae</taxon>
        <taxon>Actinomadura</taxon>
    </lineage>
</organism>
<protein>
    <submittedName>
        <fullName evidence="2">Roadblock/LC7 domain-containing protein</fullName>
    </submittedName>
</protein>